<feature type="compositionally biased region" description="Polar residues" evidence="1">
    <location>
        <begin position="99"/>
        <end position="108"/>
    </location>
</feature>
<dbReference type="Proteomes" id="UP000314294">
    <property type="component" value="Unassembled WGS sequence"/>
</dbReference>
<organism evidence="2 3">
    <name type="scientific">Liparis tanakae</name>
    <name type="common">Tanaka's snailfish</name>
    <dbReference type="NCBI Taxonomy" id="230148"/>
    <lineage>
        <taxon>Eukaryota</taxon>
        <taxon>Metazoa</taxon>
        <taxon>Chordata</taxon>
        <taxon>Craniata</taxon>
        <taxon>Vertebrata</taxon>
        <taxon>Euteleostomi</taxon>
        <taxon>Actinopterygii</taxon>
        <taxon>Neopterygii</taxon>
        <taxon>Teleostei</taxon>
        <taxon>Neoteleostei</taxon>
        <taxon>Acanthomorphata</taxon>
        <taxon>Eupercaria</taxon>
        <taxon>Perciformes</taxon>
        <taxon>Cottioidei</taxon>
        <taxon>Cottales</taxon>
        <taxon>Liparidae</taxon>
        <taxon>Liparis</taxon>
    </lineage>
</organism>
<proteinExistence type="predicted"/>
<gene>
    <name evidence="2" type="ORF">EYF80_006436</name>
</gene>
<evidence type="ECO:0000313" key="3">
    <source>
        <dbReference type="Proteomes" id="UP000314294"/>
    </source>
</evidence>
<protein>
    <submittedName>
        <fullName evidence="2">Uncharacterized protein</fullName>
    </submittedName>
</protein>
<name>A0A4Z2IZJ8_9TELE</name>
<accession>A0A4Z2IZJ8</accession>
<evidence type="ECO:0000313" key="2">
    <source>
        <dbReference type="EMBL" id="TNN83455.1"/>
    </source>
</evidence>
<dbReference type="AlphaFoldDB" id="A0A4Z2IZJ8"/>
<reference evidence="2 3" key="1">
    <citation type="submission" date="2019-03" db="EMBL/GenBank/DDBJ databases">
        <title>First draft genome of Liparis tanakae, snailfish: a comprehensive survey of snailfish specific genes.</title>
        <authorList>
            <person name="Kim W."/>
            <person name="Song I."/>
            <person name="Jeong J.-H."/>
            <person name="Kim D."/>
            <person name="Kim S."/>
            <person name="Ryu S."/>
            <person name="Song J.Y."/>
            <person name="Lee S.K."/>
        </authorList>
    </citation>
    <scope>NUCLEOTIDE SEQUENCE [LARGE SCALE GENOMIC DNA]</scope>
    <source>
        <tissue evidence="2">Muscle</tissue>
    </source>
</reference>
<feature type="compositionally biased region" description="Basic and acidic residues" evidence="1">
    <location>
        <begin position="85"/>
        <end position="98"/>
    </location>
</feature>
<comment type="caution">
    <text evidence="2">The sequence shown here is derived from an EMBL/GenBank/DDBJ whole genome shotgun (WGS) entry which is preliminary data.</text>
</comment>
<feature type="region of interest" description="Disordered" evidence="1">
    <location>
        <begin position="85"/>
        <end position="114"/>
    </location>
</feature>
<sequence>MSGQWYKPFLWTGQRVHGGQLAHLSASEAVHRVRADFEGQLSAVQHLPLEGQLRDDFDLLSSREQEVETDGVQCVRAQFIVPEENLRETHQADREKSLSENVPTQAMHNQPAGY</sequence>
<dbReference type="EMBL" id="SRLO01000033">
    <property type="protein sequence ID" value="TNN83455.1"/>
    <property type="molecule type" value="Genomic_DNA"/>
</dbReference>
<evidence type="ECO:0000256" key="1">
    <source>
        <dbReference type="SAM" id="MobiDB-lite"/>
    </source>
</evidence>
<keyword evidence="3" id="KW-1185">Reference proteome</keyword>